<gene>
    <name evidence="1" type="primary">ntpE2</name>
    <name evidence="1" type="ORF">Aocu_05000</name>
</gene>
<proteinExistence type="predicted"/>
<dbReference type="OrthoDB" id="384669at2"/>
<name>A0A061A9N0_9MOLU</name>
<dbReference type="AlphaFoldDB" id="A0A061A9N0"/>
<dbReference type="KEGG" id="aoc:Aocu_05000"/>
<protein>
    <submittedName>
        <fullName evidence="1">V-type ATP synthase subunit E</fullName>
    </submittedName>
</protein>
<dbReference type="SUPFAM" id="SSF160527">
    <property type="entry name" value="V-type ATPase subunit E-like"/>
    <property type="match status" value="1"/>
</dbReference>
<accession>A0A061A9N0</accession>
<dbReference type="EMBL" id="LK028559">
    <property type="protein sequence ID" value="CDR30573.1"/>
    <property type="molecule type" value="Genomic_DNA"/>
</dbReference>
<organism evidence="1 2">
    <name type="scientific">Acholeplasma oculi</name>
    <dbReference type="NCBI Taxonomy" id="35623"/>
    <lineage>
        <taxon>Bacteria</taxon>
        <taxon>Bacillati</taxon>
        <taxon>Mycoplasmatota</taxon>
        <taxon>Mollicutes</taxon>
        <taxon>Acholeplasmatales</taxon>
        <taxon>Acholeplasmataceae</taxon>
        <taxon>Acholeplasma</taxon>
    </lineage>
</organism>
<keyword evidence="2" id="KW-1185">Reference proteome</keyword>
<evidence type="ECO:0000313" key="2">
    <source>
        <dbReference type="Proteomes" id="UP000032434"/>
    </source>
</evidence>
<dbReference type="RefSeq" id="WP_045749108.1">
    <property type="nucleotide sequence ID" value="NZ_FUZK01000003.1"/>
</dbReference>
<dbReference type="HOGENOM" id="CLU_1357991_0_0_14"/>
<dbReference type="Proteomes" id="UP000032434">
    <property type="component" value="Chromosome 1"/>
</dbReference>
<reference evidence="2" key="1">
    <citation type="submission" date="2014-05" db="EMBL/GenBank/DDBJ databases">
        <authorList>
            <person name="Kube M."/>
        </authorList>
    </citation>
    <scope>NUCLEOTIDE SEQUENCE [LARGE SCALE GENOMIC DNA]</scope>
</reference>
<dbReference type="InParanoid" id="A0A061A9N0"/>
<sequence length="201" mass="23174">MSKLEEKILKKGELIVEGILSKANEDANLLYQRLIDEAKKDLEQNFLKESLKLTNQVDRKKLDSERAIRDEVALAKQKLIENIFNEIKLFLNSLDGKDLFNYVVKAIKKETIERNETIFVSKHEYSKYAKILSSKSGKLVEADLLNKALGEGYELKLSNVPAPIPSGFMLEGKDYDLNFSYEETLEKLSQTYEKKIYEDLN</sequence>
<evidence type="ECO:0000313" key="1">
    <source>
        <dbReference type="EMBL" id="CDR30573.1"/>
    </source>
</evidence>
<dbReference type="PATRIC" id="fig|35623.3.peg.501"/>
<dbReference type="STRING" id="35623.Aocu_05000"/>